<protein>
    <submittedName>
        <fullName evidence="2">Metal-binding protein</fullName>
    </submittedName>
</protein>
<reference evidence="2 3" key="1">
    <citation type="journal article" date="2015" name="Genome Announc.">
        <title>Draft Genome Sequence of Filamentous Marine Cyanobacterium Lyngbya confervoides Strain BDU141951.</title>
        <authorList>
            <person name="Chandrababunaidu M.M."/>
            <person name="Sen D."/>
            <person name="Tripathy S."/>
        </authorList>
    </citation>
    <scope>NUCLEOTIDE SEQUENCE [LARGE SCALE GENOMIC DNA]</scope>
    <source>
        <strain evidence="2 3">BDU141951</strain>
    </source>
</reference>
<comment type="caution">
    <text evidence="2">The sequence shown here is derived from an EMBL/GenBank/DDBJ whole genome shotgun (WGS) entry which is preliminary data.</text>
</comment>
<accession>A0ABD4T5U1</accession>
<sequence>MPSGQTHDRITWIGFPLVSAGTLALTQAWDLAIATGSCFLFSGLMFGPDLDIVSRQYRRWGYLRWIWLPYQRRLRHRSWLSHGPVIGTVLRVLYLGGWGFGLLMLVAVFWAIAQGQSWNRYLVWVRPAWTLSPSLLNRLMAMFLGLELGAMSHSLSDWLVSGWKRLTHSKK</sequence>
<evidence type="ECO:0000313" key="3">
    <source>
        <dbReference type="Proteomes" id="UP000031561"/>
    </source>
</evidence>
<feature type="transmembrane region" description="Helical" evidence="1">
    <location>
        <begin position="92"/>
        <end position="113"/>
    </location>
</feature>
<dbReference type="AlphaFoldDB" id="A0ABD4T5U1"/>
<organism evidence="2 3">
    <name type="scientific">Lyngbya confervoides BDU141951</name>
    <dbReference type="NCBI Taxonomy" id="1574623"/>
    <lineage>
        <taxon>Bacteria</taxon>
        <taxon>Bacillati</taxon>
        <taxon>Cyanobacteriota</taxon>
        <taxon>Cyanophyceae</taxon>
        <taxon>Oscillatoriophycideae</taxon>
        <taxon>Oscillatoriales</taxon>
        <taxon>Microcoleaceae</taxon>
        <taxon>Lyngbya</taxon>
    </lineage>
</organism>
<proteinExistence type="predicted"/>
<dbReference type="RefSeq" id="WP_166282988.1">
    <property type="nucleotide sequence ID" value="NZ_JTHE03000087.1"/>
</dbReference>
<dbReference type="PANTHER" id="PTHR39085">
    <property type="entry name" value="SLL0924 PROTEIN"/>
    <property type="match status" value="1"/>
</dbReference>
<dbReference type="Pfam" id="PF09988">
    <property type="entry name" value="DUF2227"/>
    <property type="match status" value="1"/>
</dbReference>
<dbReference type="EMBL" id="JTHE03000087">
    <property type="protein sequence ID" value="MCM1984063.1"/>
    <property type="molecule type" value="Genomic_DNA"/>
</dbReference>
<keyword evidence="1" id="KW-1133">Transmembrane helix</keyword>
<keyword evidence="1" id="KW-0812">Transmembrane</keyword>
<keyword evidence="1" id="KW-0472">Membrane</keyword>
<dbReference type="Proteomes" id="UP000031561">
    <property type="component" value="Unassembled WGS sequence"/>
</dbReference>
<keyword evidence="3" id="KW-1185">Reference proteome</keyword>
<name>A0ABD4T5U1_9CYAN</name>
<dbReference type="PANTHER" id="PTHR39085:SF1">
    <property type="entry name" value="SLL0924 PROTEIN"/>
    <property type="match status" value="1"/>
</dbReference>
<evidence type="ECO:0000313" key="2">
    <source>
        <dbReference type="EMBL" id="MCM1984063.1"/>
    </source>
</evidence>
<gene>
    <name evidence="2" type="ORF">QQ91_0014660</name>
</gene>
<dbReference type="InterPro" id="IPR019250">
    <property type="entry name" value="DUF2227_metal-bd"/>
</dbReference>
<evidence type="ECO:0000256" key="1">
    <source>
        <dbReference type="SAM" id="Phobius"/>
    </source>
</evidence>